<dbReference type="Gene3D" id="3.40.50.720">
    <property type="entry name" value="NAD(P)-binding Rossmann-like Domain"/>
    <property type="match status" value="1"/>
</dbReference>
<dbReference type="PANTHER" id="PTHR30388:SF6">
    <property type="entry name" value="XANTHINE DEHYDROGENASE SUBUNIT A-RELATED"/>
    <property type="match status" value="1"/>
</dbReference>
<name>A0AAU7DJ55_9BACT</name>
<dbReference type="RefSeq" id="WP_348262607.1">
    <property type="nucleotide sequence ID" value="NZ_CP121196.1"/>
</dbReference>
<evidence type="ECO:0000313" key="3">
    <source>
        <dbReference type="EMBL" id="XBH17376.1"/>
    </source>
</evidence>
<dbReference type="EMBL" id="CP121196">
    <property type="protein sequence ID" value="XBH17376.1"/>
    <property type="molecule type" value="Genomic_DNA"/>
</dbReference>
<dbReference type="InterPro" id="IPR027051">
    <property type="entry name" value="XdhC_Rossmann_dom"/>
</dbReference>
<organism evidence="3">
    <name type="scientific">Telmatobacter sp. DSM 110680</name>
    <dbReference type="NCBI Taxonomy" id="3036704"/>
    <lineage>
        <taxon>Bacteria</taxon>
        <taxon>Pseudomonadati</taxon>
        <taxon>Acidobacteriota</taxon>
        <taxon>Terriglobia</taxon>
        <taxon>Terriglobales</taxon>
        <taxon>Acidobacteriaceae</taxon>
        <taxon>Telmatobacter</taxon>
    </lineage>
</organism>
<dbReference type="Pfam" id="PF02625">
    <property type="entry name" value="XdhC_CoxI"/>
    <property type="match status" value="1"/>
</dbReference>
<accession>A0AAU7DJ55</accession>
<reference evidence="3" key="1">
    <citation type="submission" date="2023-03" db="EMBL/GenBank/DDBJ databases">
        <title>Edaphobacter sp.</title>
        <authorList>
            <person name="Huber K.J."/>
            <person name="Papendorf J."/>
            <person name="Pilke C."/>
            <person name="Bunk B."/>
            <person name="Sproeer C."/>
            <person name="Pester M."/>
        </authorList>
    </citation>
    <scope>NUCLEOTIDE SEQUENCE</scope>
    <source>
        <strain evidence="3">DSM 110680</strain>
    </source>
</reference>
<feature type="domain" description="XdhC Rossmann" evidence="2">
    <location>
        <begin position="201"/>
        <end position="356"/>
    </location>
</feature>
<dbReference type="AlphaFoldDB" id="A0AAU7DJ55"/>
<dbReference type="Pfam" id="PF13478">
    <property type="entry name" value="XdhC_C"/>
    <property type="match status" value="1"/>
</dbReference>
<feature type="domain" description="XdhC- CoxI" evidence="1">
    <location>
        <begin position="16"/>
        <end position="79"/>
    </location>
</feature>
<proteinExistence type="predicted"/>
<sequence length="381" mass="41486">MTDLENILPLWHELEAAGAEYVLATVVEVDGPSYRKPGARMLIAKDGRRAGTVSGGCLEAEVAKRAWWLTESGPRVERYSTAEDDGDMPYGSGCGGVIFVLLERRATATTLLNALEAAFQARMPLAIATLLEGTEISKRFFAGPTAQTAQSDQVVAGSLSDWLQGLAFEALEERRSLDQRVAVDAQPTRIWVDYRAPRPGLWIFGAGDDAKPLVRLSRALGWFTAIADGRSHLATRDRFSAADKVLTLPIETLPANHLELDAVKMSDAVVLVTHSFDQDARILATLLNREHLPFYLGVLGPQRRTREVLAEAARLLGLPKEHDRAEQWLRQLHAPTGLDLGAETPAAIALSIIAEIQQTLNSASALPLRQVRAVHPAISNA</sequence>
<protein>
    <submittedName>
        <fullName evidence="3">XdhC family protein</fullName>
    </submittedName>
</protein>
<dbReference type="InterPro" id="IPR052698">
    <property type="entry name" value="MoCofactor_Util/Proc"/>
</dbReference>
<dbReference type="InterPro" id="IPR003777">
    <property type="entry name" value="XdhC_CoxI"/>
</dbReference>
<gene>
    <name evidence="3" type="ORF">P8935_22775</name>
</gene>
<dbReference type="PANTHER" id="PTHR30388">
    <property type="entry name" value="ALDEHYDE OXIDOREDUCTASE MOLYBDENUM COFACTOR ASSEMBLY PROTEIN"/>
    <property type="match status" value="1"/>
</dbReference>
<evidence type="ECO:0000259" key="2">
    <source>
        <dbReference type="Pfam" id="PF13478"/>
    </source>
</evidence>
<evidence type="ECO:0000259" key="1">
    <source>
        <dbReference type="Pfam" id="PF02625"/>
    </source>
</evidence>